<dbReference type="EMBL" id="JAVDSD010000009">
    <property type="protein sequence ID" value="MDR6609044.1"/>
    <property type="molecule type" value="Genomic_DNA"/>
</dbReference>
<organism evidence="1 2">
    <name type="scientific">Pseudomonas synxantha</name>
    <dbReference type="NCBI Taxonomy" id="47883"/>
    <lineage>
        <taxon>Bacteria</taxon>
        <taxon>Pseudomonadati</taxon>
        <taxon>Pseudomonadota</taxon>
        <taxon>Gammaproteobacteria</taxon>
        <taxon>Pseudomonadales</taxon>
        <taxon>Pseudomonadaceae</taxon>
        <taxon>Pseudomonas</taxon>
    </lineage>
</organism>
<proteinExistence type="predicted"/>
<evidence type="ECO:0000313" key="2">
    <source>
        <dbReference type="Proteomes" id="UP001259420"/>
    </source>
</evidence>
<dbReference type="Proteomes" id="UP001259420">
    <property type="component" value="Unassembled WGS sequence"/>
</dbReference>
<name>A0ACC6JS67_9PSED</name>
<protein>
    <submittedName>
        <fullName evidence="1">Uncharacterized protein</fullName>
    </submittedName>
</protein>
<keyword evidence="2" id="KW-1185">Reference proteome</keyword>
<gene>
    <name evidence="1" type="ORF">J2X87_004141</name>
</gene>
<sequence>MKCGRNDPCWCGSGKKFKRCHLGRESEERAKPWEVTAEFRKDFSKKLCSAPETLHDQCSGTIVAAHTVPRSGSLNRIAENGHVLAFVPSFENLTKHGGVLHPELVGVRKASTFSGFCSTHDDELFGPVEKEIFTGNQKQCFLLAYRAYAREIYTKRAAAQNSRLHTDLDRGRSPAMQERIQAFAFLHGMGLQAALRDIDHHKPRFDAPLLNDDFSEVRSYIIELEDAPPVMCSGTYAPDRDFDGHRLQDMAEISLIPNMLSVTSFYGGEAGQVVFTWLPEDDPACVPLIESLERISNQDLSSRLVAYLFETFENVHISPPWWDSIGARTQTALLHRMMGEMGVPFGRPALKKQECKVPAWTITRRYRVGC</sequence>
<reference evidence="1" key="1">
    <citation type="submission" date="2023-07" db="EMBL/GenBank/DDBJ databases">
        <title>Sorghum-associated microbial communities from plants grown in Nebraska, USA.</title>
        <authorList>
            <person name="Schachtman D."/>
        </authorList>
    </citation>
    <scope>NUCLEOTIDE SEQUENCE</scope>
    <source>
        <strain evidence="1">BE46</strain>
    </source>
</reference>
<comment type="caution">
    <text evidence="1">The sequence shown here is derived from an EMBL/GenBank/DDBJ whole genome shotgun (WGS) entry which is preliminary data.</text>
</comment>
<evidence type="ECO:0000313" key="1">
    <source>
        <dbReference type="EMBL" id="MDR6609044.1"/>
    </source>
</evidence>
<accession>A0ACC6JS67</accession>